<evidence type="ECO:0000256" key="3">
    <source>
        <dbReference type="SAM" id="MobiDB-lite"/>
    </source>
</evidence>
<proteinExistence type="inferred from homology"/>
<evidence type="ECO:0000256" key="1">
    <source>
        <dbReference type="ARBA" id="ARBA00010197"/>
    </source>
</evidence>
<evidence type="ECO:0000256" key="2">
    <source>
        <dbReference type="SAM" id="Coils"/>
    </source>
</evidence>
<dbReference type="EMBL" id="JALNTZ010000754">
    <property type="protein sequence ID" value="KAJ3632068.1"/>
    <property type="molecule type" value="Genomic_DNA"/>
</dbReference>
<name>A0AA38M0L8_9CUCU</name>
<gene>
    <name evidence="5" type="ORF">Zmor_024822</name>
</gene>
<comment type="caution">
    <text evidence="5">The sequence shown here is derived from an EMBL/GenBank/DDBJ whole genome shotgun (WGS) entry which is preliminary data.</text>
</comment>
<feature type="domain" description="SKI-interacting protein SKIP SNW" evidence="4">
    <location>
        <begin position="198"/>
        <end position="356"/>
    </location>
</feature>
<evidence type="ECO:0000313" key="6">
    <source>
        <dbReference type="Proteomes" id="UP001168821"/>
    </source>
</evidence>
<dbReference type="Pfam" id="PF02731">
    <property type="entry name" value="SKIP_SNW"/>
    <property type="match status" value="1"/>
</dbReference>
<feature type="compositionally biased region" description="Basic and acidic residues" evidence="3">
    <location>
        <begin position="364"/>
        <end position="393"/>
    </location>
</feature>
<sequence length="571" mass="64881">MYNPLDKRQVLRTQKDRSRIMVPYPLTVAEFNKNMGGVDHFDQHRSVHNLAIIKQERVKVKSKCTAPPYGERKNWIPHSQSDFGDGGAYPEVILAQYPQGMGKEKTGKTLALQVDQNGKIRFDAIVRQGHGLNTVLHTDFNQLVRKDVIEDDPTLQKPGQEEIDKTAEETRLALEKIIEHKVSAAQPVRAPEKSSPDKYIRFTPAQQGPGYNSGAQQRIIRMVDAPVDPMEPPKFRHKKIPAGPPSPPPPILHSPPRKVTKEEQAAFNIPPCVSNWKNAKGYTIPLEKRLVDGRGLQEKEISSRFGEFTTIMNRTVKQVAEGMRVRRELENELQRKEKEQRERDLLRRATQARNERAGIVPTEPDDKPAEMKDAEGEAEREALRKERHYERQRERRLKRASLEKQKTVRERDLDRDISEQIALGKPIKTNTTGENMFDARLFNQSKGLTSGFGSEDAYSIYDKPLFNSTSTSIYKPKSVDSDMYGDEDIAKLKKHKFVADKKFLGADESAPPREGPVQFEKEDDDVFGLDALLNDAMTSKKDSGKKESLGRATSMIATTEFLFIFIIITIL</sequence>
<accession>A0AA38M0L8</accession>
<keyword evidence="2" id="KW-0175">Coiled coil</keyword>
<dbReference type="GO" id="GO:0000398">
    <property type="term" value="P:mRNA splicing, via spliceosome"/>
    <property type="evidence" value="ECO:0007669"/>
    <property type="project" value="InterPro"/>
</dbReference>
<dbReference type="AlphaFoldDB" id="A0AA38M0L8"/>
<dbReference type="Proteomes" id="UP001168821">
    <property type="component" value="Unassembled WGS sequence"/>
</dbReference>
<dbReference type="PANTHER" id="PTHR12096">
    <property type="entry name" value="NUCLEAR PROTEIN SKIP-RELATED"/>
    <property type="match status" value="1"/>
</dbReference>
<protein>
    <recommendedName>
        <fullName evidence="4">SKI-interacting protein SKIP SNW domain-containing protein</fullName>
    </recommendedName>
</protein>
<dbReference type="InterPro" id="IPR017862">
    <property type="entry name" value="SKI-int_prot_SKIP"/>
</dbReference>
<keyword evidence="6" id="KW-1185">Reference proteome</keyword>
<comment type="similarity">
    <text evidence="1">Belongs to the SNW family.</text>
</comment>
<dbReference type="GO" id="GO:0005681">
    <property type="term" value="C:spliceosomal complex"/>
    <property type="evidence" value="ECO:0007669"/>
    <property type="project" value="InterPro"/>
</dbReference>
<evidence type="ECO:0000259" key="4">
    <source>
        <dbReference type="Pfam" id="PF02731"/>
    </source>
</evidence>
<evidence type="ECO:0000313" key="5">
    <source>
        <dbReference type="EMBL" id="KAJ3632068.1"/>
    </source>
</evidence>
<organism evidence="5 6">
    <name type="scientific">Zophobas morio</name>
    <dbReference type="NCBI Taxonomy" id="2755281"/>
    <lineage>
        <taxon>Eukaryota</taxon>
        <taxon>Metazoa</taxon>
        <taxon>Ecdysozoa</taxon>
        <taxon>Arthropoda</taxon>
        <taxon>Hexapoda</taxon>
        <taxon>Insecta</taxon>
        <taxon>Pterygota</taxon>
        <taxon>Neoptera</taxon>
        <taxon>Endopterygota</taxon>
        <taxon>Coleoptera</taxon>
        <taxon>Polyphaga</taxon>
        <taxon>Cucujiformia</taxon>
        <taxon>Tenebrionidae</taxon>
        <taxon>Zophobas</taxon>
    </lineage>
</organism>
<dbReference type="InterPro" id="IPR004015">
    <property type="entry name" value="SKI-int_prot_SKIP_SNW-dom"/>
</dbReference>
<reference evidence="5" key="1">
    <citation type="journal article" date="2023" name="G3 (Bethesda)">
        <title>Whole genome assemblies of Zophobas morio and Tenebrio molitor.</title>
        <authorList>
            <person name="Kaur S."/>
            <person name="Stinson S.A."/>
            <person name="diCenzo G.C."/>
        </authorList>
    </citation>
    <scope>NUCLEOTIDE SEQUENCE</scope>
    <source>
        <strain evidence="5">QUZm001</strain>
    </source>
</reference>
<feature type="region of interest" description="Disordered" evidence="3">
    <location>
        <begin position="355"/>
        <end position="393"/>
    </location>
</feature>
<feature type="coiled-coil region" evidence="2">
    <location>
        <begin position="319"/>
        <end position="355"/>
    </location>
</feature>